<evidence type="ECO:0000256" key="1">
    <source>
        <dbReference type="ARBA" id="ARBA00022679"/>
    </source>
</evidence>
<name>A0ABP7H576_9ACTN</name>
<accession>A0ABP7H576</accession>
<dbReference type="Gene3D" id="3.40.47.10">
    <property type="match status" value="1"/>
</dbReference>
<dbReference type="PANTHER" id="PTHR11712:SF336">
    <property type="entry name" value="3-OXOACYL-[ACYL-CARRIER-PROTEIN] SYNTHASE, MITOCHONDRIAL"/>
    <property type="match status" value="1"/>
</dbReference>
<organism evidence="3 4">
    <name type="scientific">Streptomyces coacervatus</name>
    <dbReference type="NCBI Taxonomy" id="647381"/>
    <lineage>
        <taxon>Bacteria</taxon>
        <taxon>Bacillati</taxon>
        <taxon>Actinomycetota</taxon>
        <taxon>Actinomycetes</taxon>
        <taxon>Kitasatosporales</taxon>
        <taxon>Streptomycetaceae</taxon>
        <taxon>Streptomyces</taxon>
    </lineage>
</organism>
<evidence type="ECO:0000259" key="2">
    <source>
        <dbReference type="Pfam" id="PF00109"/>
    </source>
</evidence>
<comment type="caution">
    <text evidence="3">The sequence shown here is derived from an EMBL/GenBank/DDBJ whole genome shotgun (WGS) entry which is preliminary data.</text>
</comment>
<proteinExistence type="predicted"/>
<keyword evidence="4" id="KW-1185">Reference proteome</keyword>
<dbReference type="RefSeq" id="WP_275773729.1">
    <property type="nucleotide sequence ID" value="NZ_BAABDE010000008.1"/>
</dbReference>
<evidence type="ECO:0000313" key="4">
    <source>
        <dbReference type="Proteomes" id="UP001501009"/>
    </source>
</evidence>
<dbReference type="InterPro" id="IPR016039">
    <property type="entry name" value="Thiolase-like"/>
</dbReference>
<dbReference type="PANTHER" id="PTHR11712">
    <property type="entry name" value="POLYKETIDE SYNTHASE-RELATED"/>
    <property type="match status" value="1"/>
</dbReference>
<dbReference type="Proteomes" id="UP001501009">
    <property type="component" value="Unassembled WGS sequence"/>
</dbReference>
<keyword evidence="1" id="KW-0808">Transferase</keyword>
<dbReference type="SUPFAM" id="SSF53901">
    <property type="entry name" value="Thiolase-like"/>
    <property type="match status" value="1"/>
</dbReference>
<dbReference type="InterPro" id="IPR014030">
    <property type="entry name" value="Ketoacyl_synth_N"/>
</dbReference>
<gene>
    <name evidence="3" type="ORF">GCM10022403_019820</name>
</gene>
<dbReference type="EMBL" id="BAABDE010000008">
    <property type="protein sequence ID" value="GAA3785057.1"/>
    <property type="molecule type" value="Genomic_DNA"/>
</dbReference>
<feature type="domain" description="Beta-ketoacyl synthase-like N-terminal" evidence="2">
    <location>
        <begin position="45"/>
        <end position="171"/>
    </location>
</feature>
<dbReference type="InterPro" id="IPR000794">
    <property type="entry name" value="Beta-ketoacyl_synthase"/>
</dbReference>
<sequence>MISLDVLGLGVVLPGADKPADARTVTAAPAPGWFDVVTALTGRGYRRLPTACQYLLAATRSALDDAGDAPDAVPAERRGVVVGTNNAGMALMEEQDRSILEEGADAITPITAPYFAMSLFASRLAVEHTVHGFTLTTNSPRTAGFDALQAGARALARGRADVLVVGATEDELPRPEPGADGSDIGAVALVCAPSAEGINNPSAYGSCRIRNAFLAPGAAPADALDDAWAALTADGPLPRHVDAVLDDSATGRAVADWLAGKAGTVSITPAGAGCLSPMRHLVARLATGDDGPEHVVVTAAAEGNVAFARLTTLPHNHPQQHGSWQ</sequence>
<protein>
    <recommendedName>
        <fullName evidence="2">Beta-ketoacyl synthase-like N-terminal domain-containing protein</fullName>
    </recommendedName>
</protein>
<dbReference type="Pfam" id="PF00109">
    <property type="entry name" value="ketoacyl-synt"/>
    <property type="match status" value="1"/>
</dbReference>
<evidence type="ECO:0000313" key="3">
    <source>
        <dbReference type="EMBL" id="GAA3785057.1"/>
    </source>
</evidence>
<reference evidence="4" key="1">
    <citation type="journal article" date="2019" name="Int. J. Syst. Evol. Microbiol.">
        <title>The Global Catalogue of Microorganisms (GCM) 10K type strain sequencing project: providing services to taxonomists for standard genome sequencing and annotation.</title>
        <authorList>
            <consortium name="The Broad Institute Genomics Platform"/>
            <consortium name="The Broad Institute Genome Sequencing Center for Infectious Disease"/>
            <person name="Wu L."/>
            <person name="Ma J."/>
        </authorList>
    </citation>
    <scope>NUCLEOTIDE SEQUENCE [LARGE SCALE GENOMIC DNA]</scope>
    <source>
        <strain evidence="4">JCM 17138</strain>
    </source>
</reference>